<dbReference type="OrthoDB" id="5179434at2"/>
<sequence length="224" mass="25717">MTPLLFDPRQIRARTCDDLAQLGLPVRPDYLPSIFGSDDSVTMRSQRDIEARAVILNIVQARVFDMPPQMAMRWLLDARVLEELTRDEWQFIATGNGDSRRYSEQLESLYTLAWILGLVSHLDPSQYCTDGLPSLMPDLRTGEPMSAWRGRARPDVRDAREVAEMLDLYSCLDWLFTDAQRRGGHVNSPVDPSLVWHRRWALEWGLVLTGRGRPGPTPWDRVQL</sequence>
<proteinExistence type="predicted"/>
<comment type="caution">
    <text evidence="1">The sequence shown here is derived from an EMBL/GenBank/DDBJ whole genome shotgun (WGS) entry which is preliminary data.</text>
</comment>
<dbReference type="Pfam" id="PF14094">
    <property type="entry name" value="DUF4272"/>
    <property type="match status" value="1"/>
</dbReference>
<keyword evidence="2" id="KW-1185">Reference proteome</keyword>
<evidence type="ECO:0000313" key="1">
    <source>
        <dbReference type="EMBL" id="TWJ12573.1"/>
    </source>
</evidence>
<gene>
    <name evidence="1" type="ORF">LX16_3333</name>
</gene>
<dbReference type="AlphaFoldDB" id="A0A562V3X9"/>
<reference evidence="1 2" key="1">
    <citation type="journal article" date="2013" name="Stand. Genomic Sci.">
        <title>Genomic Encyclopedia of Type Strains, Phase I: The one thousand microbial genomes (KMG-I) project.</title>
        <authorList>
            <person name="Kyrpides N.C."/>
            <person name="Woyke T."/>
            <person name="Eisen J.A."/>
            <person name="Garrity G."/>
            <person name="Lilburn T.G."/>
            <person name="Beck B.J."/>
            <person name="Whitman W.B."/>
            <person name="Hugenholtz P."/>
            <person name="Klenk H.P."/>
        </authorList>
    </citation>
    <scope>NUCLEOTIDE SEQUENCE [LARGE SCALE GENOMIC DNA]</scope>
    <source>
        <strain evidence="1 2">DSM 45044</strain>
    </source>
</reference>
<dbReference type="InterPro" id="IPR025368">
    <property type="entry name" value="DUF4272"/>
</dbReference>
<accession>A0A562V3X9</accession>
<dbReference type="RefSeq" id="WP_147139806.1">
    <property type="nucleotide sequence ID" value="NZ_BAABIJ010000002.1"/>
</dbReference>
<dbReference type="Proteomes" id="UP000321617">
    <property type="component" value="Unassembled WGS sequence"/>
</dbReference>
<organism evidence="1 2">
    <name type="scientific">Stackebrandtia albiflava</name>
    <dbReference type="NCBI Taxonomy" id="406432"/>
    <lineage>
        <taxon>Bacteria</taxon>
        <taxon>Bacillati</taxon>
        <taxon>Actinomycetota</taxon>
        <taxon>Actinomycetes</taxon>
        <taxon>Glycomycetales</taxon>
        <taxon>Glycomycetaceae</taxon>
        <taxon>Stackebrandtia</taxon>
    </lineage>
</organism>
<evidence type="ECO:0000313" key="2">
    <source>
        <dbReference type="Proteomes" id="UP000321617"/>
    </source>
</evidence>
<protein>
    <submittedName>
        <fullName evidence="1">Uncharacterized protein DUF4272</fullName>
    </submittedName>
</protein>
<dbReference type="EMBL" id="VLLL01000006">
    <property type="protein sequence ID" value="TWJ12573.1"/>
    <property type="molecule type" value="Genomic_DNA"/>
</dbReference>
<name>A0A562V3X9_9ACTN</name>